<protein>
    <recommendedName>
        <fullName evidence="3">UDP-glucuronosyl/UDP-glucosyltransferase</fullName>
    </recommendedName>
</protein>
<dbReference type="InParanoid" id="A0A2P5G0L2"/>
<reference evidence="2" key="1">
    <citation type="submission" date="2016-06" db="EMBL/GenBank/DDBJ databases">
        <title>Parallel loss of symbiosis genes in relatives of nitrogen-fixing non-legume Parasponia.</title>
        <authorList>
            <person name="Van Velzen R."/>
            <person name="Holmer R."/>
            <person name="Bu F."/>
            <person name="Rutten L."/>
            <person name="Van Zeijl A."/>
            <person name="Liu W."/>
            <person name="Santuari L."/>
            <person name="Cao Q."/>
            <person name="Sharma T."/>
            <person name="Shen D."/>
            <person name="Roswanjaya Y."/>
            <person name="Wardhani T."/>
            <person name="Kalhor M.S."/>
            <person name="Jansen J."/>
            <person name="Van den Hoogen J."/>
            <person name="Gungor B."/>
            <person name="Hartog M."/>
            <person name="Hontelez J."/>
            <person name="Verver J."/>
            <person name="Yang W.-C."/>
            <person name="Schijlen E."/>
            <person name="Repin R."/>
            <person name="Schilthuizen M."/>
            <person name="Schranz E."/>
            <person name="Heidstra R."/>
            <person name="Miyata K."/>
            <person name="Fedorova E."/>
            <person name="Kohlen W."/>
            <person name="Bisseling T."/>
            <person name="Smit S."/>
            <person name="Geurts R."/>
        </authorList>
    </citation>
    <scope>NUCLEOTIDE SEQUENCE [LARGE SCALE GENOMIC DNA]</scope>
    <source>
        <strain evidence="2">cv. RG33-2</strain>
    </source>
</reference>
<comment type="caution">
    <text evidence="1">The sequence shown here is derived from an EMBL/GenBank/DDBJ whole genome shotgun (WGS) entry which is preliminary data.</text>
</comment>
<organism evidence="1 2">
    <name type="scientific">Trema orientale</name>
    <name type="common">Charcoal tree</name>
    <name type="synonym">Celtis orientalis</name>
    <dbReference type="NCBI Taxonomy" id="63057"/>
    <lineage>
        <taxon>Eukaryota</taxon>
        <taxon>Viridiplantae</taxon>
        <taxon>Streptophyta</taxon>
        <taxon>Embryophyta</taxon>
        <taxon>Tracheophyta</taxon>
        <taxon>Spermatophyta</taxon>
        <taxon>Magnoliopsida</taxon>
        <taxon>eudicotyledons</taxon>
        <taxon>Gunneridae</taxon>
        <taxon>Pentapetalae</taxon>
        <taxon>rosids</taxon>
        <taxon>fabids</taxon>
        <taxon>Rosales</taxon>
        <taxon>Cannabaceae</taxon>
        <taxon>Trema</taxon>
    </lineage>
</organism>
<accession>A0A2P5G0L2</accession>
<sequence>MDFFYAETLIVLPQLNIPDFLFYTSGAASLSLNPKVVKAILDGLCIPDGVTPPIHCIEPLTSPVSMVTLGLPDSNLDSLLLGEFLEQTKKRDLVVENWAPRVEVLSNDLVGEKLSFPYIYHLSLA</sequence>
<keyword evidence="2" id="KW-1185">Reference proteome</keyword>
<dbReference type="SUPFAM" id="SSF53756">
    <property type="entry name" value="UDP-Glycosyltransferase/glycogen phosphorylase"/>
    <property type="match status" value="1"/>
</dbReference>
<evidence type="ECO:0008006" key="3">
    <source>
        <dbReference type="Google" id="ProtNLM"/>
    </source>
</evidence>
<dbReference type="OrthoDB" id="5835829at2759"/>
<name>A0A2P5G0L2_TREOI</name>
<dbReference type="Proteomes" id="UP000237000">
    <property type="component" value="Unassembled WGS sequence"/>
</dbReference>
<dbReference type="EMBL" id="JXTC01000002">
    <property type="protein sequence ID" value="POO03598.1"/>
    <property type="molecule type" value="Genomic_DNA"/>
</dbReference>
<evidence type="ECO:0000313" key="2">
    <source>
        <dbReference type="Proteomes" id="UP000237000"/>
    </source>
</evidence>
<gene>
    <name evidence="1" type="ORF">TorRG33x02_008030</name>
</gene>
<proteinExistence type="predicted"/>
<evidence type="ECO:0000313" key="1">
    <source>
        <dbReference type="EMBL" id="POO03598.1"/>
    </source>
</evidence>
<dbReference type="AlphaFoldDB" id="A0A2P5G0L2"/>